<dbReference type="EMBL" id="JNVM01000020">
    <property type="protein sequence ID" value="KEQ23730.1"/>
    <property type="molecule type" value="Genomic_DNA"/>
</dbReference>
<evidence type="ECO:0000313" key="1">
    <source>
        <dbReference type="EMBL" id="KEQ23730.1"/>
    </source>
</evidence>
<dbReference type="AlphaFoldDB" id="A0A081NZ57"/>
<sequence length="93" mass="10247">MIPKTFISELAQFTNTQIAKVVLNGNYEIDTFRIKKVEAGIVELEYMIPAGSVAEVTLIELKSSKGQVVSSNEAYVPITSDTVIKHTMTVKEV</sequence>
<organism evidence="1 2">
    <name type="scientific">Paenibacillus tyrfis</name>
    <dbReference type="NCBI Taxonomy" id="1501230"/>
    <lineage>
        <taxon>Bacteria</taxon>
        <taxon>Bacillati</taxon>
        <taxon>Bacillota</taxon>
        <taxon>Bacilli</taxon>
        <taxon>Bacillales</taxon>
        <taxon>Paenibacillaceae</taxon>
        <taxon>Paenibacillus</taxon>
    </lineage>
</organism>
<evidence type="ECO:0008006" key="3">
    <source>
        <dbReference type="Google" id="ProtNLM"/>
    </source>
</evidence>
<proteinExistence type="predicted"/>
<dbReference type="OrthoDB" id="2086672at2"/>
<reference evidence="1 2" key="1">
    <citation type="submission" date="2014-06" db="EMBL/GenBank/DDBJ databases">
        <title>Draft genome sequence of Paenibacillus sp. MSt1.</title>
        <authorList>
            <person name="Aw Y.K."/>
            <person name="Ong K.S."/>
            <person name="Gan H.M."/>
            <person name="Lee S.M."/>
        </authorList>
    </citation>
    <scope>NUCLEOTIDE SEQUENCE [LARGE SCALE GENOMIC DNA]</scope>
    <source>
        <strain evidence="1 2">MSt1</strain>
    </source>
</reference>
<gene>
    <name evidence="1" type="ORF">ET33_14755</name>
</gene>
<keyword evidence="2" id="KW-1185">Reference proteome</keyword>
<name>A0A081NZ57_9BACL</name>
<accession>A0A081NZ57</accession>
<dbReference type="RefSeq" id="WP_036687678.1">
    <property type="nucleotide sequence ID" value="NZ_JNVM01000020.1"/>
</dbReference>
<evidence type="ECO:0000313" key="2">
    <source>
        <dbReference type="Proteomes" id="UP000028123"/>
    </source>
</evidence>
<protein>
    <recommendedName>
        <fullName evidence="3">Ketopantoate hydroxymethyltransferase</fullName>
    </recommendedName>
</protein>
<comment type="caution">
    <text evidence="1">The sequence shown here is derived from an EMBL/GenBank/DDBJ whole genome shotgun (WGS) entry which is preliminary data.</text>
</comment>
<dbReference type="Proteomes" id="UP000028123">
    <property type="component" value="Unassembled WGS sequence"/>
</dbReference>
<dbReference type="eggNOG" id="ENOG5033NU8">
    <property type="taxonomic scope" value="Bacteria"/>
</dbReference>